<evidence type="ECO:0000313" key="11">
    <source>
        <dbReference type="EMBL" id="SMO35270.1"/>
    </source>
</evidence>
<comment type="subunit">
    <text evidence="7">Homoheptamer.</text>
</comment>
<evidence type="ECO:0000256" key="6">
    <source>
        <dbReference type="ARBA" id="ARBA00023136"/>
    </source>
</evidence>
<dbReference type="PANTHER" id="PTHR30221">
    <property type="entry name" value="SMALL-CONDUCTANCE MECHANOSENSITIVE CHANNEL"/>
    <property type="match status" value="1"/>
</dbReference>
<keyword evidence="4 7" id="KW-0812">Transmembrane</keyword>
<sequence>MFTIARFLTTALVAILFLATLPVHAQDAAPAEAVAAAPAPEAEAGELDGLENPNIDAATLTLRLIPLTAEELEKLSADWLAIVRASTVDVVDEQIRINNTSAELVEEAARARLTEVTESRRALFDKYSTILDAWELKGGDAAKIAGYRTYRSAIIVEETRNTDWRTLLAQATSWVVSADGGLRVATNVGIVLASFLGLLLLARLVRRTVRHWAGRIPNFSKLLVGFSALAAYWLTLAIGLMVVLAALGVNITPLFALIGGASFILAFAMQQTLGNLASGLMIMVNRPFDEGDSVDIGGVSGTVRDVSIVSTTVITPDNQIVVVPNSSVWGNVITNSTASETRRVDLMFGVSYKTPIARAQAELEKVVRSHALVLSEPEPVVRVNALTDSGVEFILRPWTKSENYWAVYWDLTREVKDALDRAGMEEVEAGAPPVVAPPTGVAAAS</sequence>
<keyword evidence="12" id="KW-1185">Reference proteome</keyword>
<protein>
    <recommendedName>
        <fullName evidence="7">Small-conductance mechanosensitive channel</fullName>
    </recommendedName>
</protein>
<evidence type="ECO:0000256" key="5">
    <source>
        <dbReference type="ARBA" id="ARBA00022989"/>
    </source>
</evidence>
<keyword evidence="7" id="KW-0813">Transport</keyword>
<evidence type="ECO:0000259" key="10">
    <source>
        <dbReference type="Pfam" id="PF21082"/>
    </source>
</evidence>
<evidence type="ECO:0000256" key="3">
    <source>
        <dbReference type="ARBA" id="ARBA00022475"/>
    </source>
</evidence>
<feature type="chain" id="PRO_5022104605" description="Small-conductance mechanosensitive channel" evidence="8">
    <location>
        <begin position="26"/>
        <end position="445"/>
    </location>
</feature>
<evidence type="ECO:0000256" key="8">
    <source>
        <dbReference type="SAM" id="SignalP"/>
    </source>
</evidence>
<evidence type="ECO:0000256" key="2">
    <source>
        <dbReference type="ARBA" id="ARBA00008017"/>
    </source>
</evidence>
<dbReference type="Gene3D" id="1.10.287.1260">
    <property type="match status" value="1"/>
</dbReference>
<dbReference type="Pfam" id="PF00924">
    <property type="entry name" value="MS_channel_2nd"/>
    <property type="match status" value="1"/>
</dbReference>
<dbReference type="InterPro" id="IPR006685">
    <property type="entry name" value="MscS_channel_2nd"/>
</dbReference>
<dbReference type="InterPro" id="IPR010920">
    <property type="entry name" value="LSM_dom_sf"/>
</dbReference>
<keyword evidence="7" id="KW-0406">Ion transport</keyword>
<dbReference type="InterPro" id="IPR011066">
    <property type="entry name" value="MscS_channel_C_sf"/>
</dbReference>
<dbReference type="InterPro" id="IPR049278">
    <property type="entry name" value="MS_channel_C"/>
</dbReference>
<comment type="subcellular location">
    <subcellularLocation>
        <location evidence="7">Cell inner membrane</location>
        <topology evidence="7">Multi-pass membrane protein</topology>
    </subcellularLocation>
    <subcellularLocation>
        <location evidence="1">Cell membrane</location>
        <topology evidence="1">Multi-pass membrane protein</topology>
    </subcellularLocation>
</comment>
<dbReference type="SUPFAM" id="SSF82861">
    <property type="entry name" value="Mechanosensitive channel protein MscS (YggB), transmembrane region"/>
    <property type="match status" value="1"/>
</dbReference>
<keyword evidence="7" id="KW-0997">Cell inner membrane</keyword>
<gene>
    <name evidence="11" type="ORF">SAMN06265221_101184</name>
</gene>
<evidence type="ECO:0000256" key="7">
    <source>
        <dbReference type="RuleBase" id="RU369025"/>
    </source>
</evidence>
<keyword evidence="5 7" id="KW-1133">Transmembrane helix</keyword>
<comment type="caution">
    <text evidence="7">Lacks conserved residue(s) required for the propagation of feature annotation.</text>
</comment>
<evidence type="ECO:0000259" key="9">
    <source>
        <dbReference type="Pfam" id="PF00924"/>
    </source>
</evidence>
<dbReference type="AlphaFoldDB" id="A0A521AKT2"/>
<dbReference type="Gene3D" id="3.30.70.100">
    <property type="match status" value="1"/>
</dbReference>
<feature type="transmembrane region" description="Helical" evidence="7">
    <location>
        <begin position="222"/>
        <end position="248"/>
    </location>
</feature>
<evidence type="ECO:0000256" key="1">
    <source>
        <dbReference type="ARBA" id="ARBA00004651"/>
    </source>
</evidence>
<keyword evidence="3" id="KW-1003">Cell membrane</keyword>
<dbReference type="Gene3D" id="2.30.30.60">
    <property type="match status" value="1"/>
</dbReference>
<dbReference type="Pfam" id="PF21082">
    <property type="entry name" value="MS_channel_3rd"/>
    <property type="match status" value="1"/>
</dbReference>
<evidence type="ECO:0000256" key="4">
    <source>
        <dbReference type="ARBA" id="ARBA00022692"/>
    </source>
</evidence>
<comment type="function">
    <text evidence="7">Mechanosensitive channel that participates in the regulation of osmotic pressure changes within the cell, opening in response to stretch forces in the membrane lipid bilayer, without the need for other proteins. Contributes to normal resistance to hypoosmotic shock. Forms an ion channel of 1.0 nanosiemens conductance with a slight preference for anions.</text>
</comment>
<feature type="domain" description="Mechanosensitive ion channel MscS" evidence="9">
    <location>
        <begin position="272"/>
        <end position="337"/>
    </location>
</feature>
<proteinExistence type="inferred from homology"/>
<feature type="transmembrane region" description="Helical" evidence="7">
    <location>
        <begin position="254"/>
        <end position="273"/>
    </location>
</feature>
<dbReference type="Proteomes" id="UP000319014">
    <property type="component" value="Unassembled WGS sequence"/>
</dbReference>
<feature type="signal peptide" evidence="8">
    <location>
        <begin position="1"/>
        <end position="25"/>
    </location>
</feature>
<dbReference type="PANTHER" id="PTHR30221:SF1">
    <property type="entry name" value="SMALL-CONDUCTANCE MECHANOSENSITIVE CHANNEL"/>
    <property type="match status" value="1"/>
</dbReference>
<evidence type="ECO:0000313" key="12">
    <source>
        <dbReference type="Proteomes" id="UP000319014"/>
    </source>
</evidence>
<keyword evidence="6 7" id="KW-0472">Membrane</keyword>
<comment type="similarity">
    <text evidence="2 7">Belongs to the MscS (TC 1.A.23) family.</text>
</comment>
<dbReference type="GO" id="GO:0008381">
    <property type="term" value="F:mechanosensitive monoatomic ion channel activity"/>
    <property type="evidence" value="ECO:0007669"/>
    <property type="project" value="InterPro"/>
</dbReference>
<feature type="transmembrane region" description="Helical" evidence="7">
    <location>
        <begin position="184"/>
        <end position="202"/>
    </location>
</feature>
<dbReference type="SUPFAM" id="SSF82689">
    <property type="entry name" value="Mechanosensitive channel protein MscS (YggB), C-terminal domain"/>
    <property type="match status" value="1"/>
</dbReference>
<accession>A0A521AKT2</accession>
<feature type="domain" description="Mechanosensitive ion channel MscS C-terminal" evidence="10">
    <location>
        <begin position="345"/>
        <end position="424"/>
    </location>
</feature>
<dbReference type="GO" id="GO:0005886">
    <property type="term" value="C:plasma membrane"/>
    <property type="evidence" value="ECO:0007669"/>
    <property type="project" value="UniProtKB-SubCell"/>
</dbReference>
<dbReference type="InterPro" id="IPR023408">
    <property type="entry name" value="MscS_beta-dom_sf"/>
</dbReference>
<organism evidence="11 12">
    <name type="scientific">Paracoccus laeviglucosivorans</name>
    <dbReference type="NCBI Taxonomy" id="1197861"/>
    <lineage>
        <taxon>Bacteria</taxon>
        <taxon>Pseudomonadati</taxon>
        <taxon>Pseudomonadota</taxon>
        <taxon>Alphaproteobacteria</taxon>
        <taxon>Rhodobacterales</taxon>
        <taxon>Paracoccaceae</taxon>
        <taxon>Paracoccus</taxon>
    </lineage>
</organism>
<reference evidence="11 12" key="1">
    <citation type="submission" date="2017-05" db="EMBL/GenBank/DDBJ databases">
        <authorList>
            <person name="Varghese N."/>
            <person name="Submissions S."/>
        </authorList>
    </citation>
    <scope>NUCLEOTIDE SEQUENCE [LARGE SCALE GENOMIC DNA]</scope>
    <source>
        <strain evidence="11 12">DSM 100094</strain>
    </source>
</reference>
<name>A0A521AKT2_9RHOB</name>
<keyword evidence="8" id="KW-0732">Signal</keyword>
<dbReference type="InterPro" id="IPR045275">
    <property type="entry name" value="MscS_archaea/bacteria_type"/>
</dbReference>
<dbReference type="EMBL" id="FXTK01000001">
    <property type="protein sequence ID" value="SMO35270.1"/>
    <property type="molecule type" value="Genomic_DNA"/>
</dbReference>
<keyword evidence="7" id="KW-0407">Ion channel</keyword>
<dbReference type="InterPro" id="IPR011014">
    <property type="entry name" value="MscS_channel_TM-2"/>
</dbReference>
<dbReference type="SUPFAM" id="SSF50182">
    <property type="entry name" value="Sm-like ribonucleoproteins"/>
    <property type="match status" value="1"/>
</dbReference>